<dbReference type="AlphaFoldDB" id="A0A0D8JGA9"/>
<dbReference type="Proteomes" id="UP000032544">
    <property type="component" value="Unassembled WGS sequence"/>
</dbReference>
<accession>A0A0D8JGA9</accession>
<evidence type="ECO:0000313" key="2">
    <source>
        <dbReference type="Proteomes" id="UP000032544"/>
    </source>
</evidence>
<protein>
    <recommendedName>
        <fullName evidence="3">Monooxygenase</fullName>
    </recommendedName>
</protein>
<gene>
    <name evidence="1" type="ORF">LH29_05640</name>
</gene>
<dbReference type="RefSeq" id="WP_045026482.1">
    <property type="nucleotide sequence ID" value="NZ_JRHC01000001.1"/>
</dbReference>
<organism evidence="1 2">
    <name type="scientific">Draconibacterium sediminis</name>
    <dbReference type="NCBI Taxonomy" id="1544798"/>
    <lineage>
        <taxon>Bacteria</taxon>
        <taxon>Pseudomonadati</taxon>
        <taxon>Bacteroidota</taxon>
        <taxon>Bacteroidia</taxon>
        <taxon>Marinilabiliales</taxon>
        <taxon>Prolixibacteraceae</taxon>
        <taxon>Draconibacterium</taxon>
    </lineage>
</organism>
<dbReference type="Gene3D" id="3.30.70.100">
    <property type="match status" value="1"/>
</dbReference>
<dbReference type="SUPFAM" id="SSF54909">
    <property type="entry name" value="Dimeric alpha+beta barrel"/>
    <property type="match status" value="1"/>
</dbReference>
<evidence type="ECO:0000313" key="1">
    <source>
        <dbReference type="EMBL" id="KJF44908.1"/>
    </source>
</evidence>
<name>A0A0D8JGA9_9BACT</name>
<dbReference type="OrthoDB" id="2065010at2"/>
<dbReference type="EMBL" id="JRHC01000001">
    <property type="protein sequence ID" value="KJF44908.1"/>
    <property type="molecule type" value="Genomic_DNA"/>
</dbReference>
<sequence length="102" mass="11660">MSDKKKGTVMQFVRLKTTLSEEELLQVAHEREPQFKALSGIVQKYYVKLGAPGEFGGVYIWDSHESLNEFRQSELAQTIGKAYKVVEPPSVEIIDILFELRD</sequence>
<reference evidence="1 2" key="1">
    <citation type="submission" date="2014-09" db="EMBL/GenBank/DDBJ databases">
        <title>Draft Genome Sequence of Draconibacterium sp. JN14CK-3.</title>
        <authorList>
            <person name="Dong C."/>
            <person name="Lai Q."/>
            <person name="Shao Z."/>
        </authorList>
    </citation>
    <scope>NUCLEOTIDE SEQUENCE [LARGE SCALE GENOMIC DNA]</scope>
    <source>
        <strain evidence="1 2">JN14CK-3</strain>
    </source>
</reference>
<comment type="caution">
    <text evidence="1">The sequence shown here is derived from an EMBL/GenBank/DDBJ whole genome shotgun (WGS) entry which is preliminary data.</text>
</comment>
<dbReference type="InterPro" id="IPR011008">
    <property type="entry name" value="Dimeric_a/b-barrel"/>
</dbReference>
<evidence type="ECO:0008006" key="3">
    <source>
        <dbReference type="Google" id="ProtNLM"/>
    </source>
</evidence>
<proteinExistence type="predicted"/>
<keyword evidence="2" id="KW-1185">Reference proteome</keyword>